<dbReference type="PANTHER" id="PTHR44846:SF1">
    <property type="entry name" value="MANNOSYL-D-GLYCERATE TRANSPORT_METABOLISM SYSTEM REPRESSOR MNGR-RELATED"/>
    <property type="match status" value="1"/>
</dbReference>
<keyword evidence="1" id="KW-0805">Transcription regulation</keyword>
<dbReference type="SUPFAM" id="SSF46785">
    <property type="entry name" value="Winged helix' DNA-binding domain"/>
    <property type="match status" value="1"/>
</dbReference>
<protein>
    <submittedName>
        <fullName evidence="5">DNA-binding GntR family transcriptional regulator</fullName>
    </submittedName>
</protein>
<dbReference type="InterPro" id="IPR011663">
    <property type="entry name" value="UTRA"/>
</dbReference>
<dbReference type="Gene3D" id="3.40.1410.10">
    <property type="entry name" value="Chorismate lyase-like"/>
    <property type="match status" value="1"/>
</dbReference>
<evidence type="ECO:0000259" key="4">
    <source>
        <dbReference type="PROSITE" id="PS50949"/>
    </source>
</evidence>
<dbReference type="Pfam" id="PF00392">
    <property type="entry name" value="GntR"/>
    <property type="match status" value="1"/>
</dbReference>
<dbReference type="Gene3D" id="1.10.10.10">
    <property type="entry name" value="Winged helix-like DNA-binding domain superfamily/Winged helix DNA-binding domain"/>
    <property type="match status" value="1"/>
</dbReference>
<organism evidence="5 6">
    <name type="scientific">Conyzicola lurida</name>
    <dbReference type="NCBI Taxonomy" id="1172621"/>
    <lineage>
        <taxon>Bacteria</taxon>
        <taxon>Bacillati</taxon>
        <taxon>Actinomycetota</taxon>
        <taxon>Actinomycetes</taxon>
        <taxon>Micrococcales</taxon>
        <taxon>Microbacteriaceae</taxon>
        <taxon>Conyzicola</taxon>
    </lineage>
</organism>
<dbReference type="PRINTS" id="PR00035">
    <property type="entry name" value="HTHGNTR"/>
</dbReference>
<dbReference type="PANTHER" id="PTHR44846">
    <property type="entry name" value="MANNOSYL-D-GLYCERATE TRANSPORT/METABOLISM SYSTEM REPRESSOR MNGR-RELATED"/>
    <property type="match status" value="1"/>
</dbReference>
<accession>A0A841AL20</accession>
<dbReference type="PROSITE" id="PS50949">
    <property type="entry name" value="HTH_GNTR"/>
    <property type="match status" value="1"/>
</dbReference>
<dbReference type="InterPro" id="IPR050679">
    <property type="entry name" value="Bact_HTH_transcr_reg"/>
</dbReference>
<dbReference type="GO" id="GO:0003677">
    <property type="term" value="F:DNA binding"/>
    <property type="evidence" value="ECO:0007669"/>
    <property type="project" value="UniProtKB-KW"/>
</dbReference>
<name>A0A841AL20_9MICO</name>
<keyword evidence="6" id="KW-1185">Reference proteome</keyword>
<proteinExistence type="predicted"/>
<dbReference type="EMBL" id="JACHMJ010000001">
    <property type="protein sequence ID" value="MBB5842343.1"/>
    <property type="molecule type" value="Genomic_DNA"/>
</dbReference>
<dbReference type="InterPro" id="IPR036388">
    <property type="entry name" value="WH-like_DNA-bd_sf"/>
</dbReference>
<dbReference type="AlphaFoldDB" id="A0A841AL20"/>
<keyword evidence="2 5" id="KW-0238">DNA-binding</keyword>
<dbReference type="Pfam" id="PF07702">
    <property type="entry name" value="UTRA"/>
    <property type="match status" value="1"/>
</dbReference>
<reference evidence="5 6" key="1">
    <citation type="submission" date="2020-08" db="EMBL/GenBank/DDBJ databases">
        <title>Sequencing the genomes of 1000 actinobacteria strains.</title>
        <authorList>
            <person name="Klenk H.-P."/>
        </authorList>
    </citation>
    <scope>NUCLEOTIDE SEQUENCE [LARGE SCALE GENOMIC DNA]</scope>
    <source>
        <strain evidence="5 6">DSM 105784</strain>
    </source>
</reference>
<evidence type="ECO:0000256" key="1">
    <source>
        <dbReference type="ARBA" id="ARBA00023015"/>
    </source>
</evidence>
<evidence type="ECO:0000256" key="2">
    <source>
        <dbReference type="ARBA" id="ARBA00023125"/>
    </source>
</evidence>
<comment type="caution">
    <text evidence="5">The sequence shown here is derived from an EMBL/GenBank/DDBJ whole genome shotgun (WGS) entry which is preliminary data.</text>
</comment>
<dbReference type="InterPro" id="IPR036390">
    <property type="entry name" value="WH_DNA-bd_sf"/>
</dbReference>
<keyword evidence="3" id="KW-0804">Transcription</keyword>
<feature type="domain" description="HTH gntR-type" evidence="4">
    <location>
        <begin position="14"/>
        <end position="81"/>
    </location>
</feature>
<evidence type="ECO:0000313" key="6">
    <source>
        <dbReference type="Proteomes" id="UP000536685"/>
    </source>
</evidence>
<dbReference type="SMART" id="SM00345">
    <property type="entry name" value="HTH_GNTR"/>
    <property type="match status" value="1"/>
</dbReference>
<evidence type="ECO:0000256" key="3">
    <source>
        <dbReference type="ARBA" id="ARBA00023163"/>
    </source>
</evidence>
<evidence type="ECO:0000313" key="5">
    <source>
        <dbReference type="EMBL" id="MBB5842343.1"/>
    </source>
</evidence>
<dbReference type="InterPro" id="IPR028978">
    <property type="entry name" value="Chorismate_lyase_/UTRA_dom_sf"/>
</dbReference>
<dbReference type="RefSeq" id="WP_184233625.1">
    <property type="nucleotide sequence ID" value="NZ_JACHMJ010000001.1"/>
</dbReference>
<dbReference type="SMART" id="SM00866">
    <property type="entry name" value="UTRA"/>
    <property type="match status" value="1"/>
</dbReference>
<sequence length="257" mass="28045">MTINRPLPVDAAARSEDDRIRGGVLRFVREAALAHESLPGEVELAKRLECTRQQVRHALSSLERQGIVKRRQGAATVVDPVALRMSVRLEEQLEHSELLARMGYQSAVEVIESELIAMPGSIAPLLTSQAGPTALRVVKRWTADGVPAMVAENHVAFPRDVPDDIVGEESVFTLAERVWGESIVWEVATPGVTILDAERAELLGLPVGAAALTLEIIGTTVSGRRTFHAFETHNPAIVSYSFVRTVRPPWSNSYSGD</sequence>
<dbReference type="Proteomes" id="UP000536685">
    <property type="component" value="Unassembled WGS sequence"/>
</dbReference>
<dbReference type="GO" id="GO:0045892">
    <property type="term" value="P:negative regulation of DNA-templated transcription"/>
    <property type="evidence" value="ECO:0007669"/>
    <property type="project" value="TreeGrafter"/>
</dbReference>
<dbReference type="SUPFAM" id="SSF64288">
    <property type="entry name" value="Chorismate lyase-like"/>
    <property type="match status" value="1"/>
</dbReference>
<dbReference type="GO" id="GO:0003700">
    <property type="term" value="F:DNA-binding transcription factor activity"/>
    <property type="evidence" value="ECO:0007669"/>
    <property type="project" value="InterPro"/>
</dbReference>
<gene>
    <name evidence="5" type="ORF">HD599_000666</name>
</gene>
<dbReference type="InterPro" id="IPR000524">
    <property type="entry name" value="Tscrpt_reg_HTH_GntR"/>
</dbReference>